<feature type="region of interest" description="Disordered" evidence="1">
    <location>
        <begin position="30"/>
        <end position="83"/>
    </location>
</feature>
<sequence length="115" mass="11587">MGDGEGEGVEGGDDGVVAAVADVFHVFDAGREEGVGGEGEDEGVDGVGVGGEEGLEEWEVFGGHHHRGGGGGAAEDEEVGEVEEGEHVALRRVGEDQDVWAVCAIVVAVCSGEGR</sequence>
<dbReference type="Proteomes" id="UP001417504">
    <property type="component" value="Unassembled WGS sequence"/>
</dbReference>
<reference evidence="2 3" key="1">
    <citation type="submission" date="2024-01" db="EMBL/GenBank/DDBJ databases">
        <title>Genome assemblies of Stephania.</title>
        <authorList>
            <person name="Yang L."/>
        </authorList>
    </citation>
    <scope>NUCLEOTIDE SEQUENCE [LARGE SCALE GENOMIC DNA]</scope>
    <source>
        <strain evidence="2">QJT</strain>
        <tissue evidence="2">Leaf</tissue>
    </source>
</reference>
<evidence type="ECO:0000313" key="3">
    <source>
        <dbReference type="Proteomes" id="UP001417504"/>
    </source>
</evidence>
<organism evidence="2 3">
    <name type="scientific">Stephania japonica</name>
    <dbReference type="NCBI Taxonomy" id="461633"/>
    <lineage>
        <taxon>Eukaryota</taxon>
        <taxon>Viridiplantae</taxon>
        <taxon>Streptophyta</taxon>
        <taxon>Embryophyta</taxon>
        <taxon>Tracheophyta</taxon>
        <taxon>Spermatophyta</taxon>
        <taxon>Magnoliopsida</taxon>
        <taxon>Ranunculales</taxon>
        <taxon>Menispermaceae</taxon>
        <taxon>Menispermoideae</taxon>
        <taxon>Cissampelideae</taxon>
        <taxon>Stephania</taxon>
    </lineage>
</organism>
<evidence type="ECO:0000256" key="1">
    <source>
        <dbReference type="SAM" id="MobiDB-lite"/>
    </source>
</evidence>
<keyword evidence="3" id="KW-1185">Reference proteome</keyword>
<comment type="caution">
    <text evidence="2">The sequence shown here is derived from an EMBL/GenBank/DDBJ whole genome shotgun (WGS) entry which is preliminary data.</text>
</comment>
<accession>A0AAP0HNG0</accession>
<proteinExistence type="predicted"/>
<dbReference type="AlphaFoldDB" id="A0AAP0HNG0"/>
<protein>
    <submittedName>
        <fullName evidence="2">Uncharacterized protein</fullName>
    </submittedName>
</protein>
<dbReference type="EMBL" id="JBBNAE010000010">
    <property type="protein sequence ID" value="KAK9090987.1"/>
    <property type="molecule type" value="Genomic_DNA"/>
</dbReference>
<gene>
    <name evidence="2" type="ORF">Sjap_024164</name>
</gene>
<evidence type="ECO:0000313" key="2">
    <source>
        <dbReference type="EMBL" id="KAK9090987.1"/>
    </source>
</evidence>
<feature type="compositionally biased region" description="Acidic residues" evidence="1">
    <location>
        <begin position="74"/>
        <end position="83"/>
    </location>
</feature>
<name>A0AAP0HNG0_9MAGN</name>